<dbReference type="PANTHER" id="PTHR12674">
    <property type="entry name" value="PREFOLDIN SUBUNIT 5"/>
    <property type="match status" value="1"/>
</dbReference>
<dbReference type="Gene3D" id="1.10.287.370">
    <property type="match status" value="1"/>
</dbReference>
<dbReference type="InterPro" id="IPR011599">
    <property type="entry name" value="PFD_alpha_archaea"/>
</dbReference>
<dbReference type="HAMAP" id="MF_00308">
    <property type="entry name" value="PfdA"/>
    <property type="match status" value="1"/>
</dbReference>
<evidence type="ECO:0000313" key="3">
    <source>
        <dbReference type="Proteomes" id="UP001642483"/>
    </source>
</evidence>
<comment type="similarity">
    <text evidence="1">Belongs to the prefoldin subunit alpha family.</text>
</comment>
<dbReference type="CDD" id="cd23157">
    <property type="entry name" value="Prefoldin_5"/>
    <property type="match status" value="1"/>
</dbReference>
<dbReference type="InterPro" id="IPR004127">
    <property type="entry name" value="Prefoldin_subunit_alpha"/>
</dbReference>
<proteinExistence type="inferred from homology"/>
<dbReference type="SUPFAM" id="SSF46579">
    <property type="entry name" value="Prefoldin"/>
    <property type="match status" value="1"/>
</dbReference>
<dbReference type="Proteomes" id="UP001642483">
    <property type="component" value="Unassembled WGS sequence"/>
</dbReference>
<gene>
    <name evidence="2" type="ORF">CVLEPA_LOCUS11583</name>
</gene>
<sequence>MDISFQEVQLSSLTPPQLKMLHDQLDQEIEVLTSSMQSLKGAQNQFNESKQSLKTICPKNVGKDILVPLTGSLYVPGQLADADSVLVDIGTGYYAEKTLTDADEFFKRKIDYLKQQMDKLQPAVQQKFQSRQVVYEMLQAKVMAHAKQQSKK</sequence>
<evidence type="ECO:0000313" key="2">
    <source>
        <dbReference type="EMBL" id="CAK8681376.1"/>
    </source>
</evidence>
<dbReference type="Pfam" id="PF02996">
    <property type="entry name" value="Prefoldin"/>
    <property type="match status" value="1"/>
</dbReference>
<accession>A0ABP0FPV2</accession>
<protein>
    <recommendedName>
        <fullName evidence="4">Prefoldin subunit 5</fullName>
    </recommendedName>
</protein>
<dbReference type="EMBL" id="CAWYQH010000079">
    <property type="protein sequence ID" value="CAK8681376.1"/>
    <property type="molecule type" value="Genomic_DNA"/>
</dbReference>
<keyword evidence="3" id="KW-1185">Reference proteome</keyword>
<dbReference type="NCBIfam" id="TIGR00293">
    <property type="entry name" value="prefoldin subunit alpha"/>
    <property type="match status" value="1"/>
</dbReference>
<dbReference type="InterPro" id="IPR009053">
    <property type="entry name" value="Prefoldin"/>
</dbReference>
<reference evidence="2 3" key="1">
    <citation type="submission" date="2024-02" db="EMBL/GenBank/DDBJ databases">
        <authorList>
            <person name="Daric V."/>
            <person name="Darras S."/>
        </authorList>
    </citation>
    <scope>NUCLEOTIDE SEQUENCE [LARGE SCALE GENOMIC DNA]</scope>
</reference>
<evidence type="ECO:0008006" key="4">
    <source>
        <dbReference type="Google" id="ProtNLM"/>
    </source>
</evidence>
<evidence type="ECO:0000256" key="1">
    <source>
        <dbReference type="ARBA" id="ARBA00010048"/>
    </source>
</evidence>
<name>A0ABP0FPV2_CLALP</name>
<dbReference type="PANTHER" id="PTHR12674:SF2">
    <property type="entry name" value="PREFOLDIN SUBUNIT 5"/>
    <property type="match status" value="1"/>
</dbReference>
<comment type="caution">
    <text evidence="2">The sequence shown here is derived from an EMBL/GenBank/DDBJ whole genome shotgun (WGS) entry which is preliminary data.</text>
</comment>
<organism evidence="2 3">
    <name type="scientific">Clavelina lepadiformis</name>
    <name type="common">Light-bulb sea squirt</name>
    <name type="synonym">Ascidia lepadiformis</name>
    <dbReference type="NCBI Taxonomy" id="159417"/>
    <lineage>
        <taxon>Eukaryota</taxon>
        <taxon>Metazoa</taxon>
        <taxon>Chordata</taxon>
        <taxon>Tunicata</taxon>
        <taxon>Ascidiacea</taxon>
        <taxon>Aplousobranchia</taxon>
        <taxon>Clavelinidae</taxon>
        <taxon>Clavelina</taxon>
    </lineage>
</organism>